<dbReference type="PROSITE" id="PS50982">
    <property type="entry name" value="MBD"/>
    <property type="match status" value="1"/>
</dbReference>
<evidence type="ECO:0000256" key="2">
    <source>
        <dbReference type="ARBA" id="ARBA00004286"/>
    </source>
</evidence>
<dbReference type="SMART" id="SM00391">
    <property type="entry name" value="MBD"/>
    <property type="match status" value="1"/>
</dbReference>
<dbReference type="Pfam" id="PF16564">
    <property type="entry name" value="MBDa"/>
    <property type="match status" value="1"/>
</dbReference>
<evidence type="ECO:0000259" key="10">
    <source>
        <dbReference type="PROSITE" id="PS50982"/>
    </source>
</evidence>
<protein>
    <recommendedName>
        <fullName evidence="10">MBD domain-containing protein</fullName>
    </recommendedName>
</protein>
<keyword evidence="4" id="KW-0597">Phosphoprotein</keyword>
<dbReference type="GO" id="GO:0000118">
    <property type="term" value="C:histone deacetylase complex"/>
    <property type="evidence" value="ECO:0007669"/>
    <property type="project" value="UniProtKB-ARBA"/>
</dbReference>
<keyword evidence="7" id="KW-0804">Transcription</keyword>
<accession>A0AAV2IQY7</accession>
<organism evidence="11 12">
    <name type="scientific">Knipowitschia caucasica</name>
    <name type="common">Caucasian dwarf goby</name>
    <name type="synonym">Pomatoschistus caucasicus</name>
    <dbReference type="NCBI Taxonomy" id="637954"/>
    <lineage>
        <taxon>Eukaryota</taxon>
        <taxon>Metazoa</taxon>
        <taxon>Chordata</taxon>
        <taxon>Craniata</taxon>
        <taxon>Vertebrata</taxon>
        <taxon>Euteleostomi</taxon>
        <taxon>Actinopterygii</taxon>
        <taxon>Neopterygii</taxon>
        <taxon>Teleostei</taxon>
        <taxon>Neoteleostei</taxon>
        <taxon>Acanthomorphata</taxon>
        <taxon>Gobiaria</taxon>
        <taxon>Gobiiformes</taxon>
        <taxon>Gobioidei</taxon>
        <taxon>Gobiidae</taxon>
        <taxon>Gobiinae</taxon>
        <taxon>Knipowitschia</taxon>
    </lineage>
</organism>
<feature type="compositionally biased region" description="Basic and acidic residues" evidence="9">
    <location>
        <begin position="35"/>
        <end position="45"/>
    </location>
</feature>
<evidence type="ECO:0000256" key="4">
    <source>
        <dbReference type="ARBA" id="ARBA00022553"/>
    </source>
</evidence>
<evidence type="ECO:0000313" key="12">
    <source>
        <dbReference type="Proteomes" id="UP001497482"/>
    </source>
</evidence>
<evidence type="ECO:0000256" key="6">
    <source>
        <dbReference type="ARBA" id="ARBA00023125"/>
    </source>
</evidence>
<dbReference type="GO" id="GO:0008327">
    <property type="term" value="F:methyl-CpG binding"/>
    <property type="evidence" value="ECO:0007669"/>
    <property type="project" value="TreeGrafter"/>
</dbReference>
<feature type="region of interest" description="Disordered" evidence="9">
    <location>
        <begin position="1"/>
        <end position="45"/>
    </location>
</feature>
<dbReference type="InterPro" id="IPR001739">
    <property type="entry name" value="Methyl_CpG_DNA-bd"/>
</dbReference>
<dbReference type="Proteomes" id="UP001497482">
    <property type="component" value="Chromosome 1"/>
</dbReference>
<evidence type="ECO:0000313" key="11">
    <source>
        <dbReference type="EMBL" id="CAL1567350.1"/>
    </source>
</evidence>
<dbReference type="GO" id="GO:0000785">
    <property type="term" value="C:chromatin"/>
    <property type="evidence" value="ECO:0007669"/>
    <property type="project" value="UniProtKB-ARBA"/>
</dbReference>
<evidence type="ECO:0000256" key="1">
    <source>
        <dbReference type="ARBA" id="ARBA00004123"/>
    </source>
</evidence>
<name>A0AAV2IQY7_KNICA</name>
<feature type="domain" description="MBD" evidence="10">
    <location>
        <begin position="40"/>
        <end position="108"/>
    </location>
</feature>
<evidence type="ECO:0000256" key="3">
    <source>
        <dbReference type="ARBA" id="ARBA00022454"/>
    </source>
</evidence>
<dbReference type="Pfam" id="PF14048">
    <property type="entry name" value="MBD_C"/>
    <property type="match status" value="1"/>
</dbReference>
<proteinExistence type="predicted"/>
<keyword evidence="12" id="KW-1185">Reference proteome</keyword>
<dbReference type="InterPro" id="IPR016177">
    <property type="entry name" value="DNA-bd_dom_sf"/>
</dbReference>
<dbReference type="InterPro" id="IPR032343">
    <property type="entry name" value="MBD2/MBD3_p55-bd"/>
</dbReference>
<dbReference type="CDD" id="cd01396">
    <property type="entry name" value="MeCP2_MBD"/>
    <property type="match status" value="1"/>
</dbReference>
<dbReference type="EMBL" id="OZ035823">
    <property type="protein sequence ID" value="CAL1567350.1"/>
    <property type="molecule type" value="Genomic_DNA"/>
</dbReference>
<dbReference type="PANTHER" id="PTHR12396">
    <property type="entry name" value="METHYL-CPG BINDING PROTEIN, MBD"/>
    <property type="match status" value="1"/>
</dbReference>
<reference evidence="11 12" key="1">
    <citation type="submission" date="2024-04" db="EMBL/GenBank/DDBJ databases">
        <authorList>
            <person name="Waldvogel A.-M."/>
            <person name="Schoenle A."/>
        </authorList>
    </citation>
    <scope>NUCLEOTIDE SEQUENCE [LARGE SCALE GENOMIC DNA]</scope>
</reference>
<keyword evidence="8" id="KW-0539">Nucleus</keyword>
<sequence>MTKSADVTICHQPLDSARKSTRKQQKTPETRAATRRAEQMEKKRTDCAALPPGWKKEEVIRKSGLSAGKSDIYYYSPSGRKFRSKPQLVRFLGSSVDLSSFDFRTGKVTVGKVLKHKQKRHEGGGTNKSGKLDLNTALPIRQTAPIFKQPVTMVTSHYGNKVKSDQQRAPEPPRQMFWEQRLKGLRSSDVTEEPVRSMRLPPELSCIGPAPSEDCLLWSISSALHLSSGPISGQHSNAERNPALWINCSQPLCRGFTITDQQIREQEEVVEEVRRSLVDALSADSIARITERRERRR</sequence>
<dbReference type="PANTHER" id="PTHR12396:SF5">
    <property type="entry name" value="METHYL-CPG-BINDING DOMAIN PROTEIN 2"/>
    <property type="match status" value="1"/>
</dbReference>
<comment type="subcellular location">
    <subcellularLocation>
        <location evidence="2">Chromosome</location>
    </subcellularLocation>
    <subcellularLocation>
        <location evidence="1">Nucleus</location>
    </subcellularLocation>
</comment>
<dbReference type="SUPFAM" id="SSF54171">
    <property type="entry name" value="DNA-binding domain"/>
    <property type="match status" value="1"/>
</dbReference>
<dbReference type="FunFam" id="3.30.890.10:FF:000003">
    <property type="entry name" value="methyl-CpG-binding domain protein 2"/>
    <property type="match status" value="1"/>
</dbReference>
<evidence type="ECO:0000256" key="9">
    <source>
        <dbReference type="SAM" id="MobiDB-lite"/>
    </source>
</evidence>
<evidence type="ECO:0000256" key="5">
    <source>
        <dbReference type="ARBA" id="ARBA00023015"/>
    </source>
</evidence>
<dbReference type="Gene3D" id="3.30.890.10">
    <property type="entry name" value="Methyl-cpg-binding Protein 2, Chain A"/>
    <property type="match status" value="1"/>
</dbReference>
<dbReference type="Pfam" id="PF01429">
    <property type="entry name" value="MBD"/>
    <property type="match status" value="1"/>
</dbReference>
<dbReference type="AlphaFoldDB" id="A0AAV2IQY7"/>
<dbReference type="GO" id="GO:0000122">
    <property type="term" value="P:negative regulation of transcription by RNA polymerase II"/>
    <property type="evidence" value="ECO:0007669"/>
    <property type="project" value="TreeGrafter"/>
</dbReference>
<evidence type="ECO:0000256" key="7">
    <source>
        <dbReference type="ARBA" id="ARBA00023163"/>
    </source>
</evidence>
<keyword evidence="3" id="KW-0158">Chromosome</keyword>
<dbReference type="GO" id="GO:0006346">
    <property type="term" value="P:DNA methylation-dependent constitutive heterochromatin formation"/>
    <property type="evidence" value="ECO:0007669"/>
    <property type="project" value="TreeGrafter"/>
</dbReference>
<gene>
    <name evidence="11" type="ORF">KC01_LOCUS160</name>
</gene>
<keyword evidence="6" id="KW-0238">DNA-binding</keyword>
<keyword evidence="5" id="KW-0805">Transcription regulation</keyword>
<dbReference type="InterPro" id="IPR025884">
    <property type="entry name" value="MeCpG-bd_2/3_C_dom"/>
</dbReference>
<evidence type="ECO:0000256" key="8">
    <source>
        <dbReference type="ARBA" id="ARBA00023242"/>
    </source>
</evidence>